<gene>
    <name evidence="1" type="ORF">CK203_004864</name>
</gene>
<evidence type="ECO:0000313" key="2">
    <source>
        <dbReference type="Proteomes" id="UP000288805"/>
    </source>
</evidence>
<proteinExistence type="predicted"/>
<organism evidence="1 2">
    <name type="scientific">Vitis vinifera</name>
    <name type="common">Grape</name>
    <dbReference type="NCBI Taxonomy" id="29760"/>
    <lineage>
        <taxon>Eukaryota</taxon>
        <taxon>Viridiplantae</taxon>
        <taxon>Streptophyta</taxon>
        <taxon>Embryophyta</taxon>
        <taxon>Tracheophyta</taxon>
        <taxon>Spermatophyta</taxon>
        <taxon>Magnoliopsida</taxon>
        <taxon>eudicotyledons</taxon>
        <taxon>Gunneridae</taxon>
        <taxon>Pentapetalae</taxon>
        <taxon>rosids</taxon>
        <taxon>Vitales</taxon>
        <taxon>Vitaceae</taxon>
        <taxon>Viteae</taxon>
        <taxon>Vitis</taxon>
    </lineage>
</organism>
<protein>
    <recommendedName>
        <fullName evidence="3">Mitochondrial protein</fullName>
    </recommendedName>
</protein>
<dbReference type="Proteomes" id="UP000288805">
    <property type="component" value="Unassembled WGS sequence"/>
</dbReference>
<comment type="caution">
    <text evidence="1">The sequence shown here is derived from an EMBL/GenBank/DDBJ whole genome shotgun (WGS) entry which is preliminary data.</text>
</comment>
<evidence type="ECO:0000313" key="1">
    <source>
        <dbReference type="EMBL" id="RVX20393.1"/>
    </source>
</evidence>
<reference evidence="1 2" key="1">
    <citation type="journal article" date="2018" name="PLoS Genet.">
        <title>Population sequencing reveals clonal diversity and ancestral inbreeding in the grapevine cultivar Chardonnay.</title>
        <authorList>
            <person name="Roach M.J."/>
            <person name="Johnson D.L."/>
            <person name="Bohlmann J."/>
            <person name="van Vuuren H.J."/>
            <person name="Jones S.J."/>
            <person name="Pretorius I.S."/>
            <person name="Schmidt S.A."/>
            <person name="Borneman A.R."/>
        </authorList>
    </citation>
    <scope>NUCLEOTIDE SEQUENCE [LARGE SCALE GENOMIC DNA]</scope>
    <source>
        <strain evidence="2">cv. Chardonnay</strain>
        <tissue evidence="1">Leaf</tissue>
    </source>
</reference>
<accession>A0A438KGQ2</accession>
<evidence type="ECO:0008006" key="3">
    <source>
        <dbReference type="Google" id="ProtNLM"/>
    </source>
</evidence>
<dbReference type="EMBL" id="QGNW01000007">
    <property type="protein sequence ID" value="RVX20393.1"/>
    <property type="molecule type" value="Genomic_DNA"/>
</dbReference>
<sequence>MVNQTCPEPLIRIPYGARTAKSLDILEKSAGRFMEGHNSGRIIETGSRNVKELEGIGEAQSYRYLFLSALSRKGILFKKGEKLTLEAYTNIDYAGSMVDKRSVSGYCMYLGGNLVTWRVKNKMLWLDQVQKLSLDDSWQAGNGKHPFTGLWGNVGKHPCS</sequence>
<name>A0A438KGQ2_VITVI</name>
<dbReference type="AlphaFoldDB" id="A0A438KGQ2"/>